<evidence type="ECO:0000313" key="2">
    <source>
        <dbReference type="Proteomes" id="UP000269945"/>
    </source>
</evidence>
<dbReference type="Proteomes" id="UP000269945">
    <property type="component" value="Unassembled WGS sequence"/>
</dbReference>
<dbReference type="EMBL" id="CYRY02043674">
    <property type="protein sequence ID" value="VCX38263.1"/>
    <property type="molecule type" value="Genomic_DNA"/>
</dbReference>
<accession>A0A9X9M703</accession>
<name>A0A9X9M703_GULGU</name>
<proteinExistence type="predicted"/>
<gene>
    <name evidence="1" type="ORF">BN2614_LOCUS1</name>
</gene>
<sequence>MLNKFSVIARNSEEVKPICYVILRAAEGVLMSSAGTTAELGMLHNSPSITFIG</sequence>
<evidence type="ECO:0000313" key="1">
    <source>
        <dbReference type="EMBL" id="VCX38263.1"/>
    </source>
</evidence>
<organism evidence="1 2">
    <name type="scientific">Gulo gulo</name>
    <name type="common">Wolverine</name>
    <name type="synonym">Gluton</name>
    <dbReference type="NCBI Taxonomy" id="48420"/>
    <lineage>
        <taxon>Eukaryota</taxon>
        <taxon>Metazoa</taxon>
        <taxon>Chordata</taxon>
        <taxon>Craniata</taxon>
        <taxon>Vertebrata</taxon>
        <taxon>Euteleostomi</taxon>
        <taxon>Mammalia</taxon>
        <taxon>Eutheria</taxon>
        <taxon>Laurasiatheria</taxon>
        <taxon>Carnivora</taxon>
        <taxon>Caniformia</taxon>
        <taxon>Musteloidea</taxon>
        <taxon>Mustelidae</taxon>
        <taxon>Guloninae</taxon>
        <taxon>Gulo</taxon>
    </lineage>
</organism>
<protein>
    <submittedName>
        <fullName evidence="1">Uncharacterized protein</fullName>
    </submittedName>
</protein>
<reference evidence="1 2" key="1">
    <citation type="submission" date="2018-10" db="EMBL/GenBank/DDBJ databases">
        <authorList>
            <person name="Ekblom R."/>
            <person name="Jareborg N."/>
        </authorList>
    </citation>
    <scope>NUCLEOTIDE SEQUENCE [LARGE SCALE GENOMIC DNA]</scope>
    <source>
        <tissue evidence="1">Muscle</tissue>
    </source>
</reference>
<keyword evidence="2" id="KW-1185">Reference proteome</keyword>
<comment type="caution">
    <text evidence="1">The sequence shown here is derived from an EMBL/GenBank/DDBJ whole genome shotgun (WGS) entry which is preliminary data.</text>
</comment>
<dbReference type="AlphaFoldDB" id="A0A9X9M703"/>